<dbReference type="Gene3D" id="2.60.40.10">
    <property type="entry name" value="Immunoglobulins"/>
    <property type="match status" value="3"/>
</dbReference>
<reference evidence="4" key="2">
    <citation type="submission" date="2025-09" db="UniProtKB">
        <authorList>
            <consortium name="Ensembl"/>
        </authorList>
    </citation>
    <scope>IDENTIFICATION</scope>
</reference>
<protein>
    <recommendedName>
        <fullName evidence="3">Immunoglobulin domain-containing protein</fullName>
    </recommendedName>
</protein>
<dbReference type="SUPFAM" id="SSF48726">
    <property type="entry name" value="Immunoglobulin"/>
    <property type="match status" value="3"/>
</dbReference>
<dbReference type="PANTHER" id="PTHR21063">
    <property type="entry name" value="LFA-3"/>
    <property type="match status" value="1"/>
</dbReference>
<name>A0A8C1PQY1_CYPCA</name>
<feature type="transmembrane region" description="Helical" evidence="1">
    <location>
        <begin position="359"/>
        <end position="377"/>
    </location>
</feature>
<keyword evidence="2" id="KW-0732">Signal</keyword>
<dbReference type="AlphaFoldDB" id="A0A8C1PQY1"/>
<dbReference type="InterPro" id="IPR036179">
    <property type="entry name" value="Ig-like_dom_sf"/>
</dbReference>
<feature type="domain" description="Immunoglobulin" evidence="3">
    <location>
        <begin position="243"/>
        <end position="344"/>
    </location>
</feature>
<sequence>MFHTFVFCCLCCWHLVGVFGDTDTVKSVSVKEGDSVTLQINVSEIQTRDEIEWTFGTDKKLIANINGKTSKIFDVPDGRFRDRLKLDHQTGSLIITDTRTTDSGLYEVTISSSSEEKYRFNVIVNGVFGDTDTVKSVSVKEGDSVTLQINVTEIQTRDEIEWNFGTDKKLIANINGKTSKIFDGPDGRFRDRLKLDHQTGSLIITDTRTTDSGLYEVTISSSSEEKYRFNVIVNVVFGDTDTVKSVSVKEGDSVTLQINVTEIQTDDKIDWKLGTNRNLIAKINGKTSKIFDGPDGRFRDRLKLDHQTGSLIITDTRTTDSGLYEVKISSSSSEDTHRFNVTVYDCTFCCHVPEAVTRLGISVLVGVAAAFIVVYDITSRKGEQERMEQT</sequence>
<keyword evidence="1" id="KW-0472">Membrane</keyword>
<dbReference type="PANTHER" id="PTHR21063:SF4">
    <property type="entry name" value="CD48 ANTIGEN-RELATED"/>
    <property type="match status" value="1"/>
</dbReference>
<feature type="domain" description="Immunoglobulin" evidence="3">
    <location>
        <begin position="134"/>
        <end position="234"/>
    </location>
</feature>
<evidence type="ECO:0000256" key="1">
    <source>
        <dbReference type="SAM" id="Phobius"/>
    </source>
</evidence>
<proteinExistence type="predicted"/>
<evidence type="ECO:0000313" key="5">
    <source>
        <dbReference type="Proteomes" id="UP000694427"/>
    </source>
</evidence>
<reference evidence="4" key="1">
    <citation type="submission" date="2025-08" db="UniProtKB">
        <authorList>
            <consortium name="Ensembl"/>
        </authorList>
    </citation>
    <scope>IDENTIFICATION</scope>
</reference>
<keyword evidence="5" id="KW-1185">Reference proteome</keyword>
<feature type="chain" id="PRO_5034357769" description="Immunoglobulin domain-containing protein" evidence="2">
    <location>
        <begin position="21"/>
        <end position="390"/>
    </location>
</feature>
<dbReference type="InterPro" id="IPR003599">
    <property type="entry name" value="Ig_sub"/>
</dbReference>
<dbReference type="InterPro" id="IPR013106">
    <property type="entry name" value="Ig_V-set"/>
</dbReference>
<dbReference type="SMART" id="SM00409">
    <property type="entry name" value="IG"/>
    <property type="match status" value="3"/>
</dbReference>
<evidence type="ECO:0000256" key="2">
    <source>
        <dbReference type="SAM" id="SignalP"/>
    </source>
</evidence>
<dbReference type="Proteomes" id="UP000694427">
    <property type="component" value="Unplaced"/>
</dbReference>
<evidence type="ECO:0000313" key="4">
    <source>
        <dbReference type="Ensembl" id="ENSCCRP00010108483.1"/>
    </source>
</evidence>
<dbReference type="InterPro" id="IPR013783">
    <property type="entry name" value="Ig-like_fold"/>
</dbReference>
<feature type="signal peptide" evidence="2">
    <location>
        <begin position="1"/>
        <end position="20"/>
    </location>
</feature>
<keyword evidence="1" id="KW-0812">Transmembrane</keyword>
<feature type="domain" description="Immunoglobulin" evidence="3">
    <location>
        <begin position="25"/>
        <end position="125"/>
    </location>
</feature>
<accession>A0A8C1PQY1</accession>
<dbReference type="FunFam" id="2.60.40.10:FF:002431">
    <property type="entry name" value="Si:ch211-222k6.3"/>
    <property type="match status" value="3"/>
</dbReference>
<keyword evidence="1" id="KW-1133">Transmembrane helix</keyword>
<dbReference type="Pfam" id="PF07686">
    <property type="entry name" value="V-set"/>
    <property type="match status" value="3"/>
</dbReference>
<organism evidence="4 5">
    <name type="scientific">Cyprinus carpio</name>
    <name type="common">Common carp</name>
    <dbReference type="NCBI Taxonomy" id="7962"/>
    <lineage>
        <taxon>Eukaryota</taxon>
        <taxon>Metazoa</taxon>
        <taxon>Chordata</taxon>
        <taxon>Craniata</taxon>
        <taxon>Vertebrata</taxon>
        <taxon>Euteleostomi</taxon>
        <taxon>Actinopterygii</taxon>
        <taxon>Neopterygii</taxon>
        <taxon>Teleostei</taxon>
        <taxon>Ostariophysi</taxon>
        <taxon>Cypriniformes</taxon>
        <taxon>Cyprinidae</taxon>
        <taxon>Cyprininae</taxon>
        <taxon>Cyprinus</taxon>
    </lineage>
</organism>
<evidence type="ECO:0000259" key="3">
    <source>
        <dbReference type="SMART" id="SM00409"/>
    </source>
</evidence>
<dbReference type="Ensembl" id="ENSCCRT00010120731.1">
    <property type="protein sequence ID" value="ENSCCRP00010108483.1"/>
    <property type="gene ID" value="ENSCCRG00010047910.1"/>
</dbReference>